<proteinExistence type="predicted"/>
<accession>A0A2K2D712</accession>
<reference evidence="1 2" key="1">
    <citation type="journal article" date="2010" name="Nature">
        <title>Genome sequencing and analysis of the model grass Brachypodium distachyon.</title>
        <authorList>
            <consortium name="International Brachypodium Initiative"/>
        </authorList>
    </citation>
    <scope>NUCLEOTIDE SEQUENCE [LARGE SCALE GENOMIC DNA]</scope>
    <source>
        <strain evidence="1 2">Bd21</strain>
    </source>
</reference>
<dbReference type="Proteomes" id="UP000008810">
    <property type="component" value="Chromosome 2"/>
</dbReference>
<dbReference type="EMBL" id="CM000881">
    <property type="protein sequence ID" value="PNT70066.1"/>
    <property type="molecule type" value="Genomic_DNA"/>
</dbReference>
<reference evidence="1" key="2">
    <citation type="submission" date="2017-06" db="EMBL/GenBank/DDBJ databases">
        <title>WGS assembly of Brachypodium distachyon.</title>
        <authorList>
            <consortium name="The International Brachypodium Initiative"/>
            <person name="Lucas S."/>
            <person name="Harmon-Smith M."/>
            <person name="Lail K."/>
            <person name="Tice H."/>
            <person name="Grimwood J."/>
            <person name="Bruce D."/>
            <person name="Barry K."/>
            <person name="Shu S."/>
            <person name="Lindquist E."/>
            <person name="Wang M."/>
            <person name="Pitluck S."/>
            <person name="Vogel J.P."/>
            <person name="Garvin D.F."/>
            <person name="Mockler T.C."/>
            <person name="Schmutz J."/>
            <person name="Rokhsar D."/>
            <person name="Bevan M.W."/>
        </authorList>
    </citation>
    <scope>NUCLEOTIDE SEQUENCE</scope>
    <source>
        <strain evidence="1">Bd21</strain>
    </source>
</reference>
<protein>
    <submittedName>
        <fullName evidence="1 2">Uncharacterized protein</fullName>
    </submittedName>
</protein>
<evidence type="ECO:0000313" key="3">
    <source>
        <dbReference type="Proteomes" id="UP000008810"/>
    </source>
</evidence>
<reference evidence="2" key="3">
    <citation type="submission" date="2018-08" db="UniProtKB">
        <authorList>
            <consortium name="EnsemblPlants"/>
        </authorList>
    </citation>
    <scope>IDENTIFICATION</scope>
    <source>
        <strain evidence="2">cv. Bd21</strain>
    </source>
</reference>
<dbReference type="InParanoid" id="A0A2K2D712"/>
<dbReference type="Gramene" id="PNT70066">
    <property type="protein sequence ID" value="PNT70066"/>
    <property type="gene ID" value="BRADI_2g04805v3"/>
</dbReference>
<dbReference type="AlphaFoldDB" id="A0A2K2D712"/>
<evidence type="ECO:0000313" key="1">
    <source>
        <dbReference type="EMBL" id="PNT70066.1"/>
    </source>
</evidence>
<keyword evidence="3" id="KW-1185">Reference proteome</keyword>
<organism evidence="1">
    <name type="scientific">Brachypodium distachyon</name>
    <name type="common">Purple false brome</name>
    <name type="synonym">Trachynia distachya</name>
    <dbReference type="NCBI Taxonomy" id="15368"/>
    <lineage>
        <taxon>Eukaryota</taxon>
        <taxon>Viridiplantae</taxon>
        <taxon>Streptophyta</taxon>
        <taxon>Embryophyta</taxon>
        <taxon>Tracheophyta</taxon>
        <taxon>Spermatophyta</taxon>
        <taxon>Magnoliopsida</taxon>
        <taxon>Liliopsida</taxon>
        <taxon>Poales</taxon>
        <taxon>Poaceae</taxon>
        <taxon>BOP clade</taxon>
        <taxon>Pooideae</taxon>
        <taxon>Stipodae</taxon>
        <taxon>Brachypodieae</taxon>
        <taxon>Brachypodium</taxon>
    </lineage>
</organism>
<dbReference type="EnsemblPlants" id="PNT70066">
    <property type="protein sequence ID" value="PNT70066"/>
    <property type="gene ID" value="BRADI_2g04805v3"/>
</dbReference>
<sequence>MLHLVPSSHPHPPLRHAHRACRCSKQTRRWCRERRRRCGDGHRGGDPGVDDSNICCKPTATGARRMAVSISLKQSMRLGHGQLAVAGHRQPNGRMWTRRKGGLLARIGMGVRRRGRGGLEEGCQRNLWLRSQPEPYLATKLYIRPQTEAYGNREEISLGRRA</sequence>
<evidence type="ECO:0000313" key="2">
    <source>
        <dbReference type="EnsemblPlants" id="PNT70066"/>
    </source>
</evidence>
<name>A0A2K2D712_BRADI</name>
<gene>
    <name evidence="1" type="ORF">BRADI_2g04805v3</name>
</gene>